<organism evidence="3">
    <name type="scientific">Caenorhabditis remanei</name>
    <name type="common">Caenorhabditis vulgaris</name>
    <dbReference type="NCBI Taxonomy" id="31234"/>
    <lineage>
        <taxon>Eukaryota</taxon>
        <taxon>Metazoa</taxon>
        <taxon>Ecdysozoa</taxon>
        <taxon>Nematoda</taxon>
        <taxon>Chromadorea</taxon>
        <taxon>Rhabditida</taxon>
        <taxon>Rhabditina</taxon>
        <taxon>Rhabditomorpha</taxon>
        <taxon>Rhabditoidea</taxon>
        <taxon>Rhabditidae</taxon>
        <taxon>Peloderinae</taxon>
        <taxon>Caenorhabditis</taxon>
    </lineage>
</organism>
<evidence type="ECO:0000313" key="2">
    <source>
        <dbReference type="EMBL" id="EFP06250.1"/>
    </source>
</evidence>
<keyword evidence="3" id="KW-1185">Reference proteome</keyword>
<dbReference type="OMA" id="WKKSPDY"/>
<gene>
    <name evidence="2" type="ORF">CRE_06786</name>
</gene>
<reference evidence="2" key="1">
    <citation type="submission" date="2007-07" db="EMBL/GenBank/DDBJ databases">
        <title>PCAP assembly of the Caenorhabditis remanei genome.</title>
        <authorList>
            <consortium name="The Caenorhabditis remanei Sequencing Consortium"/>
            <person name="Wilson R.K."/>
        </authorList>
    </citation>
    <scope>NUCLEOTIDE SEQUENCE [LARGE SCALE GENOMIC DNA]</scope>
    <source>
        <strain evidence="2">PB4641</strain>
    </source>
</reference>
<evidence type="ECO:0000313" key="3">
    <source>
        <dbReference type="Proteomes" id="UP000008281"/>
    </source>
</evidence>
<feature type="region of interest" description="Disordered" evidence="1">
    <location>
        <begin position="525"/>
        <end position="671"/>
    </location>
</feature>
<name>E3MNT7_CAERE</name>
<dbReference type="FunCoup" id="E3MNT7">
    <property type="interactions" value="138"/>
</dbReference>
<evidence type="ECO:0008006" key="4">
    <source>
        <dbReference type="Google" id="ProtNLM"/>
    </source>
</evidence>
<dbReference type="InParanoid" id="E3MNT7"/>
<sequence length="671" mass="75291">MRLVEIGALPDDSDLSLWEASCETITHQISLKLARKEGGLMEIFNAVVASLPRKSDVFRYSAIQSKQNLEKAHQKLIEKLSEIIPILVESGWKKSPDYQKNSLIDCFSLLEESEAVRIFQKAQESRTITEDDVDEYFVLFDKKFDRLLNYGKPQFETSLDDSTRSKYANLCVEVLVAIGVAVKNAQKITAFFDSQNLKVSKIWMTRIPEIFEKVTNAYDYPTCFDVAMALDGFPLRKVFLARRFALQSMLEVFIEMAPETKYKVRERVRQELEKPSRFVGYAAELGHCDLLNSFSPKISKSIDDSRRRLEVETVERLRRSGYLENLGTPLDELVRAQIESIREILPHFSSEIIHLTLRHFSYDSEATLASLLSRENLPLEILRIENVEIKTGVGSGEWPPLDFTASDEIEKTARKEKEAKDEEMRKNNEKKAAMNLFSLAPILSDRPPSPPVDEQAELRARALAYRSSVLSKLQKIRSAQNPTSSTDASGKIAVDAENLVPMATSKKYSALNSLKISEADKVAIRPTYDKYRYETPNSDEEGNGRGVYDDEYDDEFDGREFKMERLNQELETSSDDDDTIGASSGPPGLSGQPKSGNQSRGVSSGGHRDGRGRGGGGRGRGDGGRGGTTTSAASTTTSSEGYTGGRDRQMKERHKSDQKQRGADRKKRGAY</sequence>
<dbReference type="HOGENOM" id="CLU_409541_0_0_1"/>
<evidence type="ECO:0000256" key="1">
    <source>
        <dbReference type="SAM" id="MobiDB-lite"/>
    </source>
</evidence>
<dbReference type="eggNOG" id="ENOG502SFT8">
    <property type="taxonomic scope" value="Eukaryota"/>
</dbReference>
<feature type="compositionally biased region" description="Low complexity" evidence="1">
    <location>
        <begin position="628"/>
        <end position="641"/>
    </location>
</feature>
<dbReference type="EMBL" id="DS268461">
    <property type="protein sequence ID" value="EFP06250.1"/>
    <property type="molecule type" value="Genomic_DNA"/>
</dbReference>
<dbReference type="Proteomes" id="UP000008281">
    <property type="component" value="Unassembled WGS sequence"/>
</dbReference>
<feature type="compositionally biased region" description="Basic and acidic residues" evidence="1">
    <location>
        <begin position="645"/>
        <end position="663"/>
    </location>
</feature>
<feature type="compositionally biased region" description="Basic and acidic residues" evidence="1">
    <location>
        <begin position="558"/>
        <end position="568"/>
    </location>
</feature>
<accession>E3MNT7</accession>
<dbReference type="Gene3D" id="1.10.8.10">
    <property type="entry name" value="DNA helicase RuvA subunit, C-terminal domain"/>
    <property type="match status" value="1"/>
</dbReference>
<dbReference type="AlphaFoldDB" id="E3MNT7"/>
<dbReference type="OrthoDB" id="5824609at2759"/>
<proteinExistence type="predicted"/>
<protein>
    <recommendedName>
        <fullName evidence="4">CUE domain-containing protein</fullName>
    </recommendedName>
</protein>
<dbReference type="STRING" id="31234.E3MNT7"/>